<sequence>MHKQLKPPTSPVCLWHFSFQTTLCRQQVAFSSPRLETEGVQQCLAQLVDLPIREFVSDQHAGVKKAVLAARRGVAYSYDVWHAAKNVAKRVRAQASVARNKALLPWVKRIQNHFWWCCQNANGSPAKFQVSLLPAEC</sequence>
<reference evidence="2 3" key="1">
    <citation type="submission" date="2019-07" db="EMBL/GenBank/DDBJ databases">
        <title>Draft genome assembly of a fouling barnacle, Amphibalanus amphitrite (Darwin, 1854): The first reference genome for Thecostraca.</title>
        <authorList>
            <person name="Kim W."/>
        </authorList>
    </citation>
    <scope>NUCLEOTIDE SEQUENCE [LARGE SCALE GENOMIC DNA]</scope>
    <source>
        <strain evidence="2">SNU_AA5</strain>
        <tissue evidence="2">Soma without cirri and trophi</tissue>
    </source>
</reference>
<dbReference type="EMBL" id="VIIS01001436">
    <property type="protein sequence ID" value="KAF0298340.1"/>
    <property type="molecule type" value="Genomic_DNA"/>
</dbReference>
<name>A0A6A4XF61_AMPAM</name>
<evidence type="ECO:0000313" key="2">
    <source>
        <dbReference type="EMBL" id="KAF0314704.1"/>
    </source>
</evidence>
<dbReference type="Proteomes" id="UP000440578">
    <property type="component" value="Unassembled WGS sequence"/>
</dbReference>
<protein>
    <recommendedName>
        <fullName evidence="4">Transposase IS204/IS1001/IS1096/IS1165 DDE domain-containing protein</fullName>
    </recommendedName>
</protein>
<dbReference type="AlphaFoldDB" id="A0A6A4XF61"/>
<dbReference type="PANTHER" id="PTHR31751">
    <property type="entry name" value="SI:CH211-108C17.2-RELATED-RELATED"/>
    <property type="match status" value="1"/>
</dbReference>
<dbReference type="PANTHER" id="PTHR31751:SF7">
    <property type="entry name" value="THAP-TYPE DOMAIN-CONTAINING PROTEIN"/>
    <property type="match status" value="1"/>
</dbReference>
<evidence type="ECO:0000313" key="3">
    <source>
        <dbReference type="Proteomes" id="UP000440578"/>
    </source>
</evidence>
<gene>
    <name evidence="2" type="ORF">FJT64_000064</name>
    <name evidence="1" type="ORF">FJT64_004284</name>
</gene>
<dbReference type="EMBL" id="VIIS01000002">
    <property type="protein sequence ID" value="KAF0314704.1"/>
    <property type="molecule type" value="Genomic_DNA"/>
</dbReference>
<accession>A0A6A4XF61</accession>
<proteinExistence type="predicted"/>
<dbReference type="OrthoDB" id="6496230at2759"/>
<organism evidence="2 3">
    <name type="scientific">Amphibalanus amphitrite</name>
    <name type="common">Striped barnacle</name>
    <name type="synonym">Balanus amphitrite</name>
    <dbReference type="NCBI Taxonomy" id="1232801"/>
    <lineage>
        <taxon>Eukaryota</taxon>
        <taxon>Metazoa</taxon>
        <taxon>Ecdysozoa</taxon>
        <taxon>Arthropoda</taxon>
        <taxon>Crustacea</taxon>
        <taxon>Multicrustacea</taxon>
        <taxon>Cirripedia</taxon>
        <taxon>Thoracica</taxon>
        <taxon>Thoracicalcarea</taxon>
        <taxon>Balanomorpha</taxon>
        <taxon>Balanoidea</taxon>
        <taxon>Balanidae</taxon>
        <taxon>Amphibalaninae</taxon>
        <taxon>Amphibalanus</taxon>
    </lineage>
</organism>
<evidence type="ECO:0000313" key="1">
    <source>
        <dbReference type="EMBL" id="KAF0298340.1"/>
    </source>
</evidence>
<keyword evidence="3" id="KW-1185">Reference proteome</keyword>
<comment type="caution">
    <text evidence="2">The sequence shown here is derived from an EMBL/GenBank/DDBJ whole genome shotgun (WGS) entry which is preliminary data.</text>
</comment>
<evidence type="ECO:0008006" key="4">
    <source>
        <dbReference type="Google" id="ProtNLM"/>
    </source>
</evidence>